<feature type="domain" description="Glycosyl transferase family 1" evidence="1">
    <location>
        <begin position="196"/>
        <end position="325"/>
    </location>
</feature>
<dbReference type="PANTHER" id="PTHR12526">
    <property type="entry name" value="GLYCOSYLTRANSFERASE"/>
    <property type="match status" value="1"/>
</dbReference>
<dbReference type="GO" id="GO:0102710">
    <property type="term" value="F:D-inositol-3-phosphate glycosyltransferase activity"/>
    <property type="evidence" value="ECO:0007669"/>
    <property type="project" value="UniProtKB-EC"/>
</dbReference>
<proteinExistence type="predicted"/>
<sequence>MKVTFVLSVASLSGGIRVVAIYAKALSEMGHEVKIVSQPMPSIPFRRKIKSLLKGEGWPATPTIPSHLDGLGLDHRMIDKYRPMVESDIPDADVVIATWWETAEWVNALSPAKGVKLYLVQGHEVFPFCPVDRVMATYKMPLHKITISQWLADLMREEYGDSDVSLVENSVEHQQFFAAPRGKQQRPTIGILFHETPLKGVDVALEVIAALEEKFPTLRVIAFGSFPPTGAYKFPANLEFYLSPDQDSIRDLYSQCDVWLATSRSEGFNLTAMEAMACRTPVVSTRTGWPVEAISCFKNGVLADIDDTDALARGVEYMLTLDDSQWRAASEMAHQTVASSSWEASAQLFETTLVNALAKSRVKPVGLTEREVGHS</sequence>
<name>A0A5E6PP99_PSEFL</name>
<dbReference type="CDD" id="cd03801">
    <property type="entry name" value="GT4_PimA-like"/>
    <property type="match status" value="1"/>
</dbReference>
<dbReference type="AlphaFoldDB" id="A0A5E6PP99"/>
<accession>A0A5E6PP99</accession>
<dbReference type="Gene3D" id="3.40.50.11090">
    <property type="match status" value="1"/>
</dbReference>
<dbReference type="Pfam" id="PF00534">
    <property type="entry name" value="Glycos_transf_1"/>
    <property type="match status" value="1"/>
</dbReference>
<dbReference type="EMBL" id="CABVHK010000001">
    <property type="protein sequence ID" value="VVM43332.1"/>
    <property type="molecule type" value="Genomic_DNA"/>
</dbReference>
<dbReference type="InterPro" id="IPR001296">
    <property type="entry name" value="Glyco_trans_1"/>
</dbReference>
<dbReference type="GO" id="GO:1901135">
    <property type="term" value="P:carbohydrate derivative metabolic process"/>
    <property type="evidence" value="ECO:0007669"/>
    <property type="project" value="UniProtKB-ARBA"/>
</dbReference>
<evidence type="ECO:0000259" key="1">
    <source>
        <dbReference type="Pfam" id="PF00534"/>
    </source>
</evidence>
<keyword evidence="2" id="KW-0808">Transferase</keyword>
<dbReference type="EC" id="2.4.1.250" evidence="2"/>
<keyword evidence="2" id="KW-0328">Glycosyltransferase</keyword>
<dbReference type="RefSeq" id="WP_150709397.1">
    <property type="nucleotide sequence ID" value="NZ_CABVHK010000001.1"/>
</dbReference>
<gene>
    <name evidence="2" type="primary">mshA_1</name>
    <name evidence="2" type="ORF">PS662_00412</name>
</gene>
<dbReference type="Proteomes" id="UP000326953">
    <property type="component" value="Unassembled WGS sequence"/>
</dbReference>
<evidence type="ECO:0000313" key="2">
    <source>
        <dbReference type="EMBL" id="VVM43332.1"/>
    </source>
</evidence>
<evidence type="ECO:0000313" key="3">
    <source>
        <dbReference type="Proteomes" id="UP000326953"/>
    </source>
</evidence>
<reference evidence="2 3" key="1">
    <citation type="submission" date="2019-09" db="EMBL/GenBank/DDBJ databases">
        <authorList>
            <person name="Chandra G."/>
            <person name="Truman W A."/>
        </authorList>
    </citation>
    <scope>NUCLEOTIDE SEQUENCE [LARGE SCALE GENOMIC DNA]</scope>
    <source>
        <strain evidence="2">PS662</strain>
    </source>
</reference>
<dbReference type="Gene3D" id="3.40.50.2000">
    <property type="entry name" value="Glycogen Phosphorylase B"/>
    <property type="match status" value="1"/>
</dbReference>
<organism evidence="2 3">
    <name type="scientific">Pseudomonas fluorescens</name>
    <dbReference type="NCBI Taxonomy" id="294"/>
    <lineage>
        <taxon>Bacteria</taxon>
        <taxon>Pseudomonadati</taxon>
        <taxon>Pseudomonadota</taxon>
        <taxon>Gammaproteobacteria</taxon>
        <taxon>Pseudomonadales</taxon>
        <taxon>Pseudomonadaceae</taxon>
        <taxon>Pseudomonas</taxon>
    </lineage>
</organism>
<dbReference type="SUPFAM" id="SSF53756">
    <property type="entry name" value="UDP-Glycosyltransferase/glycogen phosphorylase"/>
    <property type="match status" value="1"/>
</dbReference>
<dbReference type="OrthoDB" id="9801609at2"/>
<protein>
    <submittedName>
        <fullName evidence="2">D-inositol-3-phosphate glycosyltransferase</fullName>
        <ecNumber evidence="2">2.4.1.250</ecNumber>
    </submittedName>
</protein>